<dbReference type="Pfam" id="PF02541">
    <property type="entry name" value="Ppx-GppA"/>
    <property type="match status" value="1"/>
</dbReference>
<keyword evidence="2" id="KW-0378">Hydrolase</keyword>
<dbReference type="PANTHER" id="PTHR30005:SF13">
    <property type="entry name" value="EXOPOLYPHOSPHATASE 2"/>
    <property type="match status" value="1"/>
</dbReference>
<sequence length="315" mass="32719">MSDRAAAIDVGTNTVLLLVAERREDGTFAPLVERAEITRLGRGVDRTGRLDPAAIRDTVTVVAAYAAEARALGAARIACVATSAARDAANSAEFFDAARDQAGLVPEVISGDEEARLVYASAWRDFGILPGAAPGPLAVVDVGGGSTEVTFGDGPLPRGRQSLQVGAVRLTERHVRADPLPPAEARALREAAAEAMRPLAPWRGVGAAPGARLVGVAGTVTTLSAVSQGIAQYDAGRVHGAALSLAEVERLYALLAGLTVAERARLPGMEPKRADVIVGGCAVVAESMRALGFDRLTVSDRGVRWGLLYDRADRG</sequence>
<dbReference type="Proteomes" id="UP001162734">
    <property type="component" value="Chromosome"/>
</dbReference>
<dbReference type="Gene3D" id="3.30.420.150">
    <property type="entry name" value="Exopolyphosphatase. Domain 2"/>
    <property type="match status" value="1"/>
</dbReference>
<dbReference type="InterPro" id="IPR043129">
    <property type="entry name" value="ATPase_NBD"/>
</dbReference>
<dbReference type="InterPro" id="IPR050273">
    <property type="entry name" value="GppA/Ppx_hydrolase"/>
</dbReference>
<accession>A0ABM7XAX9</accession>
<dbReference type="CDD" id="cd24054">
    <property type="entry name" value="ASKHA_NBD_AaPPX-GppA_MtPPX2-like"/>
    <property type="match status" value="1"/>
</dbReference>
<keyword evidence="3" id="KW-1185">Reference proteome</keyword>
<dbReference type="PANTHER" id="PTHR30005">
    <property type="entry name" value="EXOPOLYPHOSPHATASE"/>
    <property type="match status" value="1"/>
</dbReference>
<dbReference type="Gene3D" id="3.30.420.40">
    <property type="match status" value="1"/>
</dbReference>
<evidence type="ECO:0000313" key="2">
    <source>
        <dbReference type="EMBL" id="BDG09012.1"/>
    </source>
</evidence>
<gene>
    <name evidence="2" type="ORF">AMPC_21250</name>
</gene>
<dbReference type="GO" id="GO:0016787">
    <property type="term" value="F:hydrolase activity"/>
    <property type="evidence" value="ECO:0007669"/>
    <property type="project" value="UniProtKB-KW"/>
</dbReference>
<proteinExistence type="predicted"/>
<name>A0ABM7XAX9_9BACT</name>
<dbReference type="InterPro" id="IPR003695">
    <property type="entry name" value="Ppx_GppA_N"/>
</dbReference>
<organism evidence="2 3">
    <name type="scientific">Anaeromyxobacter paludicola</name>
    <dbReference type="NCBI Taxonomy" id="2918171"/>
    <lineage>
        <taxon>Bacteria</taxon>
        <taxon>Pseudomonadati</taxon>
        <taxon>Myxococcota</taxon>
        <taxon>Myxococcia</taxon>
        <taxon>Myxococcales</taxon>
        <taxon>Cystobacterineae</taxon>
        <taxon>Anaeromyxobacteraceae</taxon>
        <taxon>Anaeromyxobacter</taxon>
    </lineage>
</organism>
<protein>
    <submittedName>
        <fullName evidence="2">Hydrolase</fullName>
    </submittedName>
</protein>
<dbReference type="EMBL" id="AP025592">
    <property type="protein sequence ID" value="BDG09012.1"/>
    <property type="molecule type" value="Genomic_DNA"/>
</dbReference>
<evidence type="ECO:0000259" key="1">
    <source>
        <dbReference type="Pfam" id="PF02541"/>
    </source>
</evidence>
<dbReference type="RefSeq" id="WP_248340590.1">
    <property type="nucleotide sequence ID" value="NZ_AP025592.1"/>
</dbReference>
<feature type="domain" description="Ppx/GppA phosphatase N-terminal" evidence="1">
    <location>
        <begin position="22"/>
        <end position="313"/>
    </location>
</feature>
<dbReference type="SUPFAM" id="SSF53067">
    <property type="entry name" value="Actin-like ATPase domain"/>
    <property type="match status" value="2"/>
</dbReference>
<evidence type="ECO:0000313" key="3">
    <source>
        <dbReference type="Proteomes" id="UP001162734"/>
    </source>
</evidence>
<reference evidence="3" key="1">
    <citation type="journal article" date="2022" name="Int. J. Syst. Evol. Microbiol.">
        <title>Anaeromyxobacter oryzae sp. nov., Anaeromyxobacter diazotrophicus sp. nov. and Anaeromyxobacter paludicola sp. nov., isolated from paddy soils.</title>
        <authorList>
            <person name="Itoh H."/>
            <person name="Xu Z."/>
            <person name="Mise K."/>
            <person name="Masuda Y."/>
            <person name="Ushijima N."/>
            <person name="Hayakawa C."/>
            <person name="Shiratori Y."/>
            <person name="Senoo K."/>
        </authorList>
    </citation>
    <scope>NUCLEOTIDE SEQUENCE [LARGE SCALE GENOMIC DNA]</scope>
    <source>
        <strain evidence="3">Red630</strain>
    </source>
</reference>